<proteinExistence type="predicted"/>
<dbReference type="EMBL" id="LHXJ01000017">
    <property type="protein sequence ID" value="KXA91206.1"/>
    <property type="molecule type" value="Genomic_DNA"/>
</dbReference>
<organism evidence="2 3">
    <name type="scientific">candidate division MSBL1 archaeon SCGC-AAA259A05</name>
    <dbReference type="NCBI Taxonomy" id="1698259"/>
    <lineage>
        <taxon>Archaea</taxon>
        <taxon>Methanobacteriati</taxon>
        <taxon>Methanobacteriota</taxon>
        <taxon>candidate division MSBL1</taxon>
    </lineage>
</organism>
<gene>
    <name evidence="2" type="ORF">AKJ57_02125</name>
</gene>
<reference evidence="2 3" key="1">
    <citation type="journal article" date="2016" name="Sci. Rep.">
        <title>Metabolic traits of an uncultured archaeal lineage -MSBL1- from brine pools of the Red Sea.</title>
        <authorList>
            <person name="Mwirichia R."/>
            <person name="Alam I."/>
            <person name="Rashid M."/>
            <person name="Vinu M."/>
            <person name="Ba-Alawi W."/>
            <person name="Anthony Kamau A."/>
            <person name="Kamanda Ngugi D."/>
            <person name="Goker M."/>
            <person name="Klenk H.P."/>
            <person name="Bajic V."/>
            <person name="Stingl U."/>
        </authorList>
    </citation>
    <scope>NUCLEOTIDE SEQUENCE [LARGE SCALE GENOMIC DNA]</scope>
    <source>
        <strain evidence="2">SCGC-AAA259A05</strain>
    </source>
</reference>
<name>A0A133UAI4_9EURY</name>
<evidence type="ECO:0000313" key="2">
    <source>
        <dbReference type="EMBL" id="KXA91206.1"/>
    </source>
</evidence>
<dbReference type="Proteomes" id="UP000070163">
    <property type="component" value="Unassembled WGS sequence"/>
</dbReference>
<sequence length="149" mass="16944">MSNFSTSFPSNPVSPNATPIDSPTRTESKGKMLKIVNPKSVWEFMKYEEKLRRAKEFGEIVTEEELLDRLKLAGDHQYFHPYGCLNCGRAHGKQDFEKTRYVIYEEGYDERKASKLFSVGGGSISYASIAKCKFCGHSEIYPEPSSLDR</sequence>
<feature type="compositionally biased region" description="Polar residues" evidence="1">
    <location>
        <begin position="1"/>
        <end position="23"/>
    </location>
</feature>
<evidence type="ECO:0000256" key="1">
    <source>
        <dbReference type="SAM" id="MobiDB-lite"/>
    </source>
</evidence>
<feature type="region of interest" description="Disordered" evidence="1">
    <location>
        <begin position="1"/>
        <end position="28"/>
    </location>
</feature>
<comment type="caution">
    <text evidence="2">The sequence shown here is derived from an EMBL/GenBank/DDBJ whole genome shotgun (WGS) entry which is preliminary data.</text>
</comment>
<protein>
    <submittedName>
        <fullName evidence="2">Uncharacterized protein</fullName>
    </submittedName>
</protein>
<evidence type="ECO:0000313" key="3">
    <source>
        <dbReference type="Proteomes" id="UP000070163"/>
    </source>
</evidence>
<dbReference type="AlphaFoldDB" id="A0A133UAI4"/>
<keyword evidence="3" id="KW-1185">Reference proteome</keyword>
<accession>A0A133UAI4</accession>